<reference evidence="6" key="2">
    <citation type="submission" date="2020-11" db="EMBL/GenBank/DDBJ databases">
        <authorList>
            <person name="McCartney M.A."/>
            <person name="Auch B."/>
            <person name="Kono T."/>
            <person name="Mallez S."/>
            <person name="Becker A."/>
            <person name="Gohl D.M."/>
            <person name="Silverstein K.A.T."/>
            <person name="Koren S."/>
            <person name="Bechman K.B."/>
            <person name="Herman A."/>
            <person name="Abrahante J.E."/>
            <person name="Garbe J."/>
        </authorList>
    </citation>
    <scope>NUCLEOTIDE SEQUENCE</scope>
    <source>
        <strain evidence="6">Duluth1</strain>
        <tissue evidence="6">Whole animal</tissue>
    </source>
</reference>
<comment type="similarity">
    <text evidence="1">Belongs to the Cdt1 family.</text>
</comment>
<dbReference type="InterPro" id="IPR038090">
    <property type="entry name" value="Cdt1_C_WH_dom_sf"/>
</dbReference>
<dbReference type="OrthoDB" id="341730at2759"/>
<dbReference type="PANTHER" id="PTHR28637:SF1">
    <property type="entry name" value="DNA REPLICATION FACTOR CDT1"/>
    <property type="match status" value="1"/>
</dbReference>
<dbReference type="GO" id="GO:0030174">
    <property type="term" value="P:regulation of DNA-templated DNA replication initiation"/>
    <property type="evidence" value="ECO:0007669"/>
    <property type="project" value="InterPro"/>
</dbReference>
<evidence type="ECO:0000313" key="7">
    <source>
        <dbReference type="Proteomes" id="UP000828390"/>
    </source>
</evidence>
<dbReference type="AlphaFoldDB" id="A0A9D4E703"/>
<reference evidence="6" key="1">
    <citation type="journal article" date="2019" name="bioRxiv">
        <title>The Genome of the Zebra Mussel, Dreissena polymorpha: A Resource for Invasive Species Research.</title>
        <authorList>
            <person name="McCartney M.A."/>
            <person name="Auch B."/>
            <person name="Kono T."/>
            <person name="Mallez S."/>
            <person name="Zhang Y."/>
            <person name="Obille A."/>
            <person name="Becker A."/>
            <person name="Abrahante J.E."/>
            <person name="Garbe J."/>
            <person name="Badalamenti J.P."/>
            <person name="Herman A."/>
            <person name="Mangelson H."/>
            <person name="Liachko I."/>
            <person name="Sullivan S."/>
            <person name="Sone E.D."/>
            <person name="Koren S."/>
            <person name="Silverstein K.A.T."/>
            <person name="Beckman K.B."/>
            <person name="Gohl D.M."/>
        </authorList>
    </citation>
    <scope>NUCLEOTIDE SEQUENCE</scope>
    <source>
        <strain evidence="6">Duluth1</strain>
        <tissue evidence="6">Whole animal</tissue>
    </source>
</reference>
<dbReference type="PANTHER" id="PTHR28637">
    <property type="entry name" value="DNA REPLICATION FACTOR CDT1"/>
    <property type="match status" value="1"/>
</dbReference>
<dbReference type="EMBL" id="JAIWYP010000009">
    <property type="protein sequence ID" value="KAH3774263.1"/>
    <property type="molecule type" value="Genomic_DNA"/>
</dbReference>
<dbReference type="Pfam" id="PF08839">
    <property type="entry name" value="CDT1"/>
    <property type="match status" value="1"/>
</dbReference>
<accession>A0A9D4E703</accession>
<dbReference type="GO" id="GO:0071163">
    <property type="term" value="P:DNA replication preinitiation complex assembly"/>
    <property type="evidence" value="ECO:0007669"/>
    <property type="project" value="InterPro"/>
</dbReference>
<evidence type="ECO:0000256" key="4">
    <source>
        <dbReference type="SAM" id="MobiDB-lite"/>
    </source>
</evidence>
<feature type="compositionally biased region" description="Basic and acidic residues" evidence="4">
    <location>
        <begin position="205"/>
        <end position="226"/>
    </location>
</feature>
<dbReference type="Gene3D" id="1.10.10.1420">
    <property type="entry name" value="DNA replication factor Cdt1, C-terminal WH domain"/>
    <property type="match status" value="1"/>
</dbReference>
<dbReference type="GO" id="GO:0005634">
    <property type="term" value="C:nucleus"/>
    <property type="evidence" value="ECO:0007669"/>
    <property type="project" value="TreeGrafter"/>
</dbReference>
<dbReference type="InterPro" id="IPR036390">
    <property type="entry name" value="WH_DNA-bd_sf"/>
</dbReference>
<dbReference type="Pfam" id="PF16679">
    <property type="entry name" value="CDT1_C"/>
    <property type="match status" value="1"/>
</dbReference>
<dbReference type="GO" id="GO:0070182">
    <property type="term" value="F:DNA polymerase binding"/>
    <property type="evidence" value="ECO:0007669"/>
    <property type="project" value="TreeGrafter"/>
</dbReference>
<protein>
    <recommendedName>
        <fullName evidence="5">CDT1 Geminin-binding domain-containing protein</fullName>
    </recommendedName>
</protein>
<dbReference type="InterPro" id="IPR032054">
    <property type="entry name" value="Cdt1_C"/>
</dbReference>
<evidence type="ECO:0000313" key="6">
    <source>
        <dbReference type="EMBL" id="KAH3774263.1"/>
    </source>
</evidence>
<dbReference type="SUPFAM" id="SSF46785">
    <property type="entry name" value="Winged helix' DNA-binding domain"/>
    <property type="match status" value="1"/>
</dbReference>
<evidence type="ECO:0000256" key="3">
    <source>
        <dbReference type="SAM" id="Coils"/>
    </source>
</evidence>
<proteinExistence type="inferred from homology"/>
<evidence type="ECO:0000256" key="2">
    <source>
        <dbReference type="ARBA" id="ARBA00023306"/>
    </source>
</evidence>
<keyword evidence="7" id="KW-1185">Reference proteome</keyword>
<feature type="domain" description="CDT1 Geminin-binding" evidence="5">
    <location>
        <begin position="340"/>
        <end position="504"/>
    </location>
</feature>
<dbReference type="GO" id="GO:0000278">
    <property type="term" value="P:mitotic cell cycle"/>
    <property type="evidence" value="ECO:0007669"/>
    <property type="project" value="TreeGrafter"/>
</dbReference>
<keyword evidence="2" id="KW-0131">Cell cycle</keyword>
<dbReference type="SMART" id="SM01075">
    <property type="entry name" value="CDT1"/>
    <property type="match status" value="1"/>
</dbReference>
<feature type="compositionally biased region" description="Basic and acidic residues" evidence="4">
    <location>
        <begin position="168"/>
        <end position="185"/>
    </location>
</feature>
<evidence type="ECO:0000259" key="5">
    <source>
        <dbReference type="SMART" id="SM01075"/>
    </source>
</evidence>
<dbReference type="GO" id="GO:0003677">
    <property type="term" value="F:DNA binding"/>
    <property type="evidence" value="ECO:0007669"/>
    <property type="project" value="InterPro"/>
</dbReference>
<gene>
    <name evidence="6" type="ORF">DPMN_175639</name>
</gene>
<dbReference type="CDD" id="cd08767">
    <property type="entry name" value="Cdt1_c"/>
    <property type="match status" value="1"/>
</dbReference>
<feature type="region of interest" description="Disordered" evidence="4">
    <location>
        <begin position="535"/>
        <end position="562"/>
    </location>
</feature>
<feature type="region of interest" description="Disordered" evidence="4">
    <location>
        <begin position="1"/>
        <end position="28"/>
    </location>
</feature>
<dbReference type="Proteomes" id="UP000828390">
    <property type="component" value="Unassembled WGS sequence"/>
</dbReference>
<sequence length="692" mass="78229">MSQGKVTDFFSTRKRNPGSQPSKRRKVEIQASEVDFSTLEKTNIIPYQNIVQNTHDLLANVNPQPVDERKENVFSPVTTRSTRREKAVKEVGSVTKKTTRTRKAKIDPKQKLIADTFANRPEEKSTIAEDVTSSWDEHDGAPATPQKPEAESETETKTRKRTRLGKTVQKDDATKSDEATPEKRPVQAVEETVAPTKSRARRKLAVVEKPAESDVASKEPAEKEVPCPEQQIEQPTAMKAVDEIATKLEKVEAVKQKASKKMDAADIKNKLAKVTNLDDLKKRLADMKETRKKIKVPAPALKKFDEIKIEVDDKSDVKPKVPAYERFHHLTTESPPTLTLPYKYRLLSEHFRGMDQVVSILHNRNEVCTFSKLKTAVQELNKRNFEEHHLGQIKTVFPEAYELRQEKGLPNAQGFRNPGYQLTVEARPHPNEETGARGTFKASDLLTRRNHFNNSLINVVKKHHKKFLANLDRPLSIPDEKITRWHPRFPLDEVPDIDITPLPSPPDVQMYQTARDVLENTCGKTLSPKVEAALKSTADEAEKSKPAPKPTPTTTPVKADPSVKGIPQSLLEKIRSKEAAKAVESLTRDPKAEKRVVMLKRLPDIMRIIRSQFVTDKKPALPIDSVIQRILDSYKSCIAQGDVEPHIQLCIEVVPEWLSMVTIQKGRYLKMDRNIDLQTLTDKVTNIAKGKQ</sequence>
<dbReference type="InterPro" id="IPR014939">
    <property type="entry name" value="CDT1_Gemini-bd-like"/>
</dbReference>
<name>A0A9D4E703_DREPO</name>
<dbReference type="CDD" id="cd08674">
    <property type="entry name" value="Cdt1_m"/>
    <property type="match status" value="1"/>
</dbReference>
<feature type="region of interest" description="Disordered" evidence="4">
    <location>
        <begin position="96"/>
        <end position="231"/>
    </location>
</feature>
<feature type="compositionally biased region" description="Basic and acidic residues" evidence="4">
    <location>
        <begin position="148"/>
        <end position="157"/>
    </location>
</feature>
<comment type="caution">
    <text evidence="6">The sequence shown here is derived from an EMBL/GenBank/DDBJ whole genome shotgun (WGS) entry which is preliminary data.</text>
</comment>
<evidence type="ECO:0000256" key="1">
    <source>
        <dbReference type="ARBA" id="ARBA00008356"/>
    </source>
</evidence>
<feature type="compositionally biased region" description="Basic residues" evidence="4">
    <location>
        <begin position="12"/>
        <end position="26"/>
    </location>
</feature>
<dbReference type="GO" id="GO:0000076">
    <property type="term" value="P:DNA replication checkpoint signaling"/>
    <property type="evidence" value="ECO:0007669"/>
    <property type="project" value="TreeGrafter"/>
</dbReference>
<organism evidence="6 7">
    <name type="scientific">Dreissena polymorpha</name>
    <name type="common">Zebra mussel</name>
    <name type="synonym">Mytilus polymorpha</name>
    <dbReference type="NCBI Taxonomy" id="45954"/>
    <lineage>
        <taxon>Eukaryota</taxon>
        <taxon>Metazoa</taxon>
        <taxon>Spiralia</taxon>
        <taxon>Lophotrochozoa</taxon>
        <taxon>Mollusca</taxon>
        <taxon>Bivalvia</taxon>
        <taxon>Autobranchia</taxon>
        <taxon>Heteroconchia</taxon>
        <taxon>Euheterodonta</taxon>
        <taxon>Imparidentia</taxon>
        <taxon>Neoheterodontei</taxon>
        <taxon>Myida</taxon>
        <taxon>Dreissenoidea</taxon>
        <taxon>Dreissenidae</taxon>
        <taxon>Dreissena</taxon>
    </lineage>
</organism>
<feature type="coiled-coil region" evidence="3">
    <location>
        <begin position="241"/>
        <end position="268"/>
    </location>
</feature>
<keyword evidence="3" id="KW-0175">Coiled coil</keyword>
<dbReference type="InterPro" id="IPR045173">
    <property type="entry name" value="Cdt1"/>
</dbReference>